<comment type="subcellular location">
    <subcellularLocation>
        <location evidence="1 6">Endoplasmic reticulum membrane</location>
        <topology evidence="1 6">Multi-pass membrane protein</topology>
    </subcellularLocation>
</comment>
<dbReference type="Pfam" id="PF02453">
    <property type="entry name" value="Reticulon"/>
    <property type="match status" value="1"/>
</dbReference>
<dbReference type="InterPro" id="IPR044647">
    <property type="entry name" value="RTNLB17/18/21"/>
</dbReference>
<proteinExistence type="predicted"/>
<evidence type="ECO:0000313" key="9">
    <source>
        <dbReference type="EMBL" id="CAI8592582.1"/>
    </source>
</evidence>
<evidence type="ECO:0000256" key="6">
    <source>
        <dbReference type="RuleBase" id="RU363132"/>
    </source>
</evidence>
<keyword evidence="3 6" id="KW-0256">Endoplasmic reticulum</keyword>
<dbReference type="InterPro" id="IPR003388">
    <property type="entry name" value="Reticulon"/>
</dbReference>
<feature type="compositionally biased region" description="Pro residues" evidence="7">
    <location>
        <begin position="1"/>
        <end position="10"/>
    </location>
</feature>
<dbReference type="PANTHER" id="PTHR46626:SF3">
    <property type="entry name" value="RETICULON-LIKE PROTEIN"/>
    <property type="match status" value="1"/>
</dbReference>
<sequence length="402" mass="44893">MDSSTPPPTSLLPIISDHPIQSPSPSPLPSPSPSPSPSPLRRRSKTCLADRLEIAADDSPEPAGVRRRGKARVAQNNARKTRKPRAGADVEIREESKDGVVGLVEEIGKPRKRKYGGRPKKEKPILVQPSKTEEENLVDFDCIREVVSDLVMWKDVSKSTLWFGLGSLCILSSCFSQGFNFSIVSALSQLAIFILGVSFFSNSIYQSETVDEKCYAKLKEDDLLRLAKLTLPALNFMISKARVLFSGEPSMTLKVIPFLLLGAEFGHLITIKRLCAIGFFVSFTIPKLYSCYTSEINERAEYLKSSLSETWCACTHKKKVMASTLLTFWNLSSTKTRIFTAFTLLVLFRYLKQHVVQQLQDGEEQVGEKEQQKKESAVVETVEKETQLALVIHNSDSKNKDN</sequence>
<evidence type="ECO:0000256" key="1">
    <source>
        <dbReference type="ARBA" id="ARBA00004477"/>
    </source>
</evidence>
<keyword evidence="4" id="KW-1133">Transmembrane helix</keyword>
<evidence type="ECO:0000256" key="2">
    <source>
        <dbReference type="ARBA" id="ARBA00022692"/>
    </source>
</evidence>
<keyword evidence="10" id="KW-1185">Reference proteome</keyword>
<evidence type="ECO:0000256" key="7">
    <source>
        <dbReference type="SAM" id="MobiDB-lite"/>
    </source>
</evidence>
<dbReference type="PROSITE" id="PS50845">
    <property type="entry name" value="RETICULON"/>
    <property type="match status" value="1"/>
</dbReference>
<reference evidence="9 10" key="1">
    <citation type="submission" date="2023-01" db="EMBL/GenBank/DDBJ databases">
        <authorList>
            <person name="Kreplak J."/>
        </authorList>
    </citation>
    <scope>NUCLEOTIDE SEQUENCE [LARGE SCALE GENOMIC DNA]</scope>
</reference>
<name>A0AAV0Z498_VICFA</name>
<protein>
    <recommendedName>
        <fullName evidence="6">Reticulon-like protein</fullName>
    </recommendedName>
</protein>
<gene>
    <name evidence="9" type="ORF">VFH_I046920</name>
</gene>
<dbReference type="PANTHER" id="PTHR46626">
    <property type="entry name" value="RETICULON-LIKE PROTEIN B17"/>
    <property type="match status" value="1"/>
</dbReference>
<accession>A0AAV0Z498</accession>
<organism evidence="9 10">
    <name type="scientific">Vicia faba</name>
    <name type="common">Broad bean</name>
    <name type="synonym">Faba vulgaris</name>
    <dbReference type="NCBI Taxonomy" id="3906"/>
    <lineage>
        <taxon>Eukaryota</taxon>
        <taxon>Viridiplantae</taxon>
        <taxon>Streptophyta</taxon>
        <taxon>Embryophyta</taxon>
        <taxon>Tracheophyta</taxon>
        <taxon>Spermatophyta</taxon>
        <taxon>Magnoliopsida</taxon>
        <taxon>eudicotyledons</taxon>
        <taxon>Gunneridae</taxon>
        <taxon>Pentapetalae</taxon>
        <taxon>rosids</taxon>
        <taxon>fabids</taxon>
        <taxon>Fabales</taxon>
        <taxon>Fabaceae</taxon>
        <taxon>Papilionoideae</taxon>
        <taxon>50 kb inversion clade</taxon>
        <taxon>NPAAA clade</taxon>
        <taxon>Hologalegina</taxon>
        <taxon>IRL clade</taxon>
        <taxon>Fabeae</taxon>
        <taxon>Vicia</taxon>
    </lineage>
</organism>
<keyword evidence="5" id="KW-0472">Membrane</keyword>
<feature type="compositionally biased region" description="Pro residues" evidence="7">
    <location>
        <begin position="22"/>
        <end position="38"/>
    </location>
</feature>
<evidence type="ECO:0000313" key="10">
    <source>
        <dbReference type="Proteomes" id="UP001157006"/>
    </source>
</evidence>
<keyword evidence="2" id="KW-0812">Transmembrane</keyword>
<evidence type="ECO:0000256" key="3">
    <source>
        <dbReference type="ARBA" id="ARBA00022824"/>
    </source>
</evidence>
<dbReference type="EMBL" id="OX451735">
    <property type="protein sequence ID" value="CAI8592582.1"/>
    <property type="molecule type" value="Genomic_DNA"/>
</dbReference>
<evidence type="ECO:0000256" key="5">
    <source>
        <dbReference type="ARBA" id="ARBA00023136"/>
    </source>
</evidence>
<dbReference type="AlphaFoldDB" id="A0AAV0Z498"/>
<feature type="region of interest" description="Disordered" evidence="7">
    <location>
        <begin position="1"/>
        <end position="89"/>
    </location>
</feature>
<evidence type="ECO:0000259" key="8">
    <source>
        <dbReference type="PROSITE" id="PS50845"/>
    </source>
</evidence>
<dbReference type="GO" id="GO:0005789">
    <property type="term" value="C:endoplasmic reticulum membrane"/>
    <property type="evidence" value="ECO:0007669"/>
    <property type="project" value="UniProtKB-SubCell"/>
</dbReference>
<evidence type="ECO:0000256" key="4">
    <source>
        <dbReference type="ARBA" id="ARBA00022989"/>
    </source>
</evidence>
<dbReference type="Proteomes" id="UP001157006">
    <property type="component" value="Chromosome 1S"/>
</dbReference>
<feature type="domain" description="Reticulon" evidence="8">
    <location>
        <begin position="147"/>
        <end position="309"/>
    </location>
</feature>